<feature type="repeat" description="WD" evidence="1">
    <location>
        <begin position="38"/>
        <end position="72"/>
    </location>
</feature>
<dbReference type="SMART" id="SM00320">
    <property type="entry name" value="WD40"/>
    <property type="match status" value="1"/>
</dbReference>
<dbReference type="Gene3D" id="2.130.10.10">
    <property type="entry name" value="YVTN repeat-like/Quinoprotein amine dehydrogenase"/>
    <property type="match status" value="1"/>
</dbReference>
<dbReference type="AlphaFoldDB" id="A0A401TR28"/>
<dbReference type="PROSITE" id="PS50082">
    <property type="entry name" value="WD_REPEATS_2"/>
    <property type="match status" value="1"/>
</dbReference>
<dbReference type="PROSITE" id="PS50294">
    <property type="entry name" value="WD_REPEATS_REGION"/>
    <property type="match status" value="1"/>
</dbReference>
<comment type="caution">
    <text evidence="2">The sequence shown here is derived from an EMBL/GenBank/DDBJ whole genome shotgun (WGS) entry which is preliminary data.</text>
</comment>
<evidence type="ECO:0000313" key="3">
    <source>
        <dbReference type="Proteomes" id="UP000287033"/>
    </source>
</evidence>
<proteinExistence type="predicted"/>
<dbReference type="InterPro" id="IPR001680">
    <property type="entry name" value="WD40_rpt"/>
</dbReference>
<dbReference type="Proteomes" id="UP000287033">
    <property type="component" value="Unassembled WGS sequence"/>
</dbReference>
<keyword evidence="1" id="KW-0853">WD repeat</keyword>
<gene>
    <name evidence="2" type="ORF">chiPu_0028811</name>
</gene>
<name>A0A401TR28_CHIPU</name>
<dbReference type="EMBL" id="BEZZ01140984">
    <property type="protein sequence ID" value="GCC45052.1"/>
    <property type="molecule type" value="Genomic_DNA"/>
</dbReference>
<dbReference type="PANTHER" id="PTHR45903">
    <property type="entry name" value="GLUTAMATE-RICH WD REPEAT-CONTAINING PROTEIN 1"/>
    <property type="match status" value="1"/>
</dbReference>
<dbReference type="SUPFAM" id="SSF50978">
    <property type="entry name" value="WD40 repeat-like"/>
    <property type="match status" value="1"/>
</dbReference>
<dbReference type="PANTHER" id="PTHR45903:SF1">
    <property type="entry name" value="GLUTAMATE-RICH WD REPEAT-CONTAINING PROTEIN 1"/>
    <property type="match status" value="1"/>
</dbReference>
<keyword evidence="3" id="KW-1185">Reference proteome</keyword>
<evidence type="ECO:0000313" key="2">
    <source>
        <dbReference type="EMBL" id="GCC45052.1"/>
    </source>
</evidence>
<reference evidence="2 3" key="1">
    <citation type="journal article" date="2018" name="Nat. Ecol. Evol.">
        <title>Shark genomes provide insights into elasmobranch evolution and the origin of vertebrates.</title>
        <authorList>
            <person name="Hara Y"/>
            <person name="Yamaguchi K"/>
            <person name="Onimaru K"/>
            <person name="Kadota M"/>
            <person name="Koyanagi M"/>
            <person name="Keeley SD"/>
            <person name="Tatsumi K"/>
            <person name="Tanaka K"/>
            <person name="Motone F"/>
            <person name="Kageyama Y"/>
            <person name="Nozu R"/>
            <person name="Adachi N"/>
            <person name="Nishimura O"/>
            <person name="Nakagawa R"/>
            <person name="Tanegashima C"/>
            <person name="Kiyatake I"/>
            <person name="Matsumoto R"/>
            <person name="Murakumo K"/>
            <person name="Nishida K"/>
            <person name="Terakita A"/>
            <person name="Kuratani S"/>
            <person name="Sato K"/>
            <person name="Hyodo S Kuraku.S."/>
        </authorList>
    </citation>
    <scope>NUCLEOTIDE SEQUENCE [LARGE SCALE GENOMIC DNA]</scope>
</reference>
<dbReference type="InterPro" id="IPR051972">
    <property type="entry name" value="Glutamate-rich_WD_repeat"/>
</dbReference>
<dbReference type="InterPro" id="IPR015943">
    <property type="entry name" value="WD40/YVTN_repeat-like_dom_sf"/>
</dbReference>
<dbReference type="Pfam" id="PF00400">
    <property type="entry name" value="WD40"/>
    <property type="match status" value="1"/>
</dbReference>
<dbReference type="InterPro" id="IPR036322">
    <property type="entry name" value="WD40_repeat_dom_sf"/>
</dbReference>
<dbReference type="OrthoDB" id="2161379at2759"/>
<feature type="non-terminal residue" evidence="2">
    <location>
        <position position="1"/>
    </location>
</feature>
<dbReference type="STRING" id="137246.A0A401TR28"/>
<sequence length="131" mass="14204">HGREGPKGLYVWVVCLFDPRGDRSLSRLPQDGVSIASFKQHSGPVTSVEWHPSEGSVLAAAGADDQITQWDLAVEQEGGEGTAELAHLPPQLLFIHQGQAEVKELHWHLQCPGLLLSTALSGFDVFRTVSV</sequence>
<evidence type="ECO:0000256" key="1">
    <source>
        <dbReference type="PROSITE-ProRule" id="PRU00221"/>
    </source>
</evidence>
<protein>
    <submittedName>
        <fullName evidence="2">Uncharacterized protein</fullName>
    </submittedName>
</protein>
<organism evidence="2 3">
    <name type="scientific">Chiloscyllium punctatum</name>
    <name type="common">Brownbanded bambooshark</name>
    <name type="synonym">Hemiscyllium punctatum</name>
    <dbReference type="NCBI Taxonomy" id="137246"/>
    <lineage>
        <taxon>Eukaryota</taxon>
        <taxon>Metazoa</taxon>
        <taxon>Chordata</taxon>
        <taxon>Craniata</taxon>
        <taxon>Vertebrata</taxon>
        <taxon>Chondrichthyes</taxon>
        <taxon>Elasmobranchii</taxon>
        <taxon>Galeomorphii</taxon>
        <taxon>Galeoidea</taxon>
        <taxon>Orectolobiformes</taxon>
        <taxon>Hemiscylliidae</taxon>
        <taxon>Chiloscyllium</taxon>
    </lineage>
</organism>
<accession>A0A401TR28</accession>
<dbReference type="OMA" id="TRLASCM"/>
<dbReference type="GO" id="GO:0005730">
    <property type="term" value="C:nucleolus"/>
    <property type="evidence" value="ECO:0007669"/>
    <property type="project" value="TreeGrafter"/>
</dbReference>
<dbReference type="GO" id="GO:0042254">
    <property type="term" value="P:ribosome biogenesis"/>
    <property type="evidence" value="ECO:0007669"/>
    <property type="project" value="TreeGrafter"/>
</dbReference>